<gene>
    <name evidence="1" type="ORF">ALC62_01010</name>
</gene>
<dbReference type="AlphaFoldDB" id="A0A151IPT1"/>
<name>A0A151IPT1_9HYME</name>
<sequence>MSGSINSLFIEDHPDIKNTLLSVTNVENRTRWMFLKNELEKLDIQITGFSSDGILRRLNRLQILNEISTDLRSTFRFPREENNRLGISSDAVLKFDEIPSTEKILHILNTAKNDALNIAVELGMNMDEEKIKESFEMIKIRHFTDEKKDNEEENNDNIIQEQNNDNWPKKDDVQEVDKRFVIHGPITLDGTNPFTINKEVRAEIQKKFKKFKNN</sequence>
<reference evidence="1 2" key="1">
    <citation type="submission" date="2016-03" db="EMBL/GenBank/DDBJ databases">
        <title>Cyphomyrmex costatus WGS genome.</title>
        <authorList>
            <person name="Nygaard S."/>
            <person name="Hu H."/>
            <person name="Boomsma J."/>
            <person name="Zhang G."/>
        </authorList>
    </citation>
    <scope>NUCLEOTIDE SEQUENCE [LARGE SCALE GENOMIC DNA]</scope>
    <source>
        <strain evidence="1">MS0001</strain>
        <tissue evidence="1">Whole body</tissue>
    </source>
</reference>
<organism evidence="1 2">
    <name type="scientific">Cyphomyrmex costatus</name>
    <dbReference type="NCBI Taxonomy" id="456900"/>
    <lineage>
        <taxon>Eukaryota</taxon>
        <taxon>Metazoa</taxon>
        <taxon>Ecdysozoa</taxon>
        <taxon>Arthropoda</taxon>
        <taxon>Hexapoda</taxon>
        <taxon>Insecta</taxon>
        <taxon>Pterygota</taxon>
        <taxon>Neoptera</taxon>
        <taxon>Endopterygota</taxon>
        <taxon>Hymenoptera</taxon>
        <taxon>Apocrita</taxon>
        <taxon>Aculeata</taxon>
        <taxon>Formicoidea</taxon>
        <taxon>Formicidae</taxon>
        <taxon>Myrmicinae</taxon>
        <taxon>Cyphomyrmex</taxon>
    </lineage>
</organism>
<keyword evidence="2" id="KW-1185">Reference proteome</keyword>
<evidence type="ECO:0000313" key="1">
    <source>
        <dbReference type="EMBL" id="KYN08009.1"/>
    </source>
</evidence>
<evidence type="ECO:0000313" key="2">
    <source>
        <dbReference type="Proteomes" id="UP000078542"/>
    </source>
</evidence>
<dbReference type="Proteomes" id="UP000078542">
    <property type="component" value="Unassembled WGS sequence"/>
</dbReference>
<dbReference type="EMBL" id="KQ976825">
    <property type="protein sequence ID" value="KYN08009.1"/>
    <property type="molecule type" value="Genomic_DNA"/>
</dbReference>
<proteinExistence type="predicted"/>
<accession>A0A151IPT1</accession>
<protein>
    <submittedName>
        <fullName evidence="1">Uncharacterized protein</fullName>
    </submittedName>
</protein>